<comment type="caution">
    <text evidence="1">The sequence shown here is derived from an EMBL/GenBank/DDBJ whole genome shotgun (WGS) entry which is preliminary data.</text>
</comment>
<sequence>SQVADNFSNFNMQNVTDLELAANQYQLFTGANIQPVLSSVSDALADTIAVLFSKVGTFAFFDTKIGKSKE</sequence>
<dbReference type="Proteomes" id="UP000789901">
    <property type="component" value="Unassembled WGS sequence"/>
</dbReference>
<evidence type="ECO:0000313" key="2">
    <source>
        <dbReference type="Proteomes" id="UP000789901"/>
    </source>
</evidence>
<reference evidence="1 2" key="1">
    <citation type="submission" date="2021-06" db="EMBL/GenBank/DDBJ databases">
        <authorList>
            <person name="Kallberg Y."/>
            <person name="Tangrot J."/>
            <person name="Rosling A."/>
        </authorList>
    </citation>
    <scope>NUCLEOTIDE SEQUENCE [LARGE SCALE GENOMIC DNA]</scope>
    <source>
        <strain evidence="1 2">120-4 pot B 10/14</strain>
    </source>
</reference>
<dbReference type="EMBL" id="CAJVQB010052555">
    <property type="protein sequence ID" value="CAG8835957.1"/>
    <property type="molecule type" value="Genomic_DNA"/>
</dbReference>
<feature type="non-terminal residue" evidence="1">
    <location>
        <position position="1"/>
    </location>
</feature>
<evidence type="ECO:0000313" key="1">
    <source>
        <dbReference type="EMBL" id="CAG8835957.1"/>
    </source>
</evidence>
<organism evidence="1 2">
    <name type="scientific">Gigaspora margarita</name>
    <dbReference type="NCBI Taxonomy" id="4874"/>
    <lineage>
        <taxon>Eukaryota</taxon>
        <taxon>Fungi</taxon>
        <taxon>Fungi incertae sedis</taxon>
        <taxon>Mucoromycota</taxon>
        <taxon>Glomeromycotina</taxon>
        <taxon>Glomeromycetes</taxon>
        <taxon>Diversisporales</taxon>
        <taxon>Gigasporaceae</taxon>
        <taxon>Gigaspora</taxon>
    </lineage>
</organism>
<keyword evidence="2" id="KW-1185">Reference proteome</keyword>
<name>A0ABN7WN05_GIGMA</name>
<gene>
    <name evidence="1" type="ORF">GMARGA_LOCUS32806</name>
</gene>
<proteinExistence type="predicted"/>
<protein>
    <submittedName>
        <fullName evidence="1">18245_t:CDS:1</fullName>
    </submittedName>
</protein>
<accession>A0ABN7WN05</accession>